<dbReference type="PRINTS" id="PR00320">
    <property type="entry name" value="GPROTEINBRPT"/>
</dbReference>
<feature type="repeat" description="WD" evidence="3">
    <location>
        <begin position="70"/>
        <end position="111"/>
    </location>
</feature>
<dbReference type="PROSITE" id="PS00678">
    <property type="entry name" value="WD_REPEATS_1"/>
    <property type="match status" value="5"/>
</dbReference>
<feature type="repeat" description="WD" evidence="3">
    <location>
        <begin position="399"/>
        <end position="440"/>
    </location>
</feature>
<keyword evidence="1 3" id="KW-0853">WD repeat</keyword>
<evidence type="ECO:0000256" key="3">
    <source>
        <dbReference type="PROSITE-ProRule" id="PRU00221"/>
    </source>
</evidence>
<feature type="compositionally biased region" description="Basic and acidic residues" evidence="4">
    <location>
        <begin position="719"/>
        <end position="732"/>
    </location>
</feature>
<dbReference type="InterPro" id="IPR019775">
    <property type="entry name" value="WD40_repeat_CS"/>
</dbReference>
<accession>A0A5M3MCV1</accession>
<dbReference type="PROSITE" id="PS50082">
    <property type="entry name" value="WD_REPEATS_2"/>
    <property type="match status" value="13"/>
</dbReference>
<dbReference type="PROSITE" id="PS50294">
    <property type="entry name" value="WD_REPEATS_REGION"/>
    <property type="match status" value="8"/>
</dbReference>
<dbReference type="EMBL" id="JH711585">
    <property type="protein sequence ID" value="EIW76866.1"/>
    <property type="molecule type" value="Genomic_DNA"/>
</dbReference>
<feature type="repeat" description="WD" evidence="3">
    <location>
        <begin position="526"/>
        <end position="567"/>
    </location>
</feature>
<keyword evidence="6" id="KW-1185">Reference proteome</keyword>
<evidence type="ECO:0000256" key="1">
    <source>
        <dbReference type="ARBA" id="ARBA00022574"/>
    </source>
</evidence>
<dbReference type="GeneID" id="19206030"/>
<dbReference type="RefSeq" id="XP_007773187.1">
    <property type="nucleotide sequence ID" value="XM_007774997.1"/>
</dbReference>
<dbReference type="InterPro" id="IPR020472">
    <property type="entry name" value="WD40_PAC1"/>
</dbReference>
<dbReference type="Pfam" id="PF00400">
    <property type="entry name" value="WD40"/>
    <property type="match status" value="13"/>
</dbReference>
<feature type="compositionally biased region" description="Basic and acidic residues" evidence="4">
    <location>
        <begin position="690"/>
        <end position="701"/>
    </location>
</feature>
<dbReference type="PANTHER" id="PTHR19848">
    <property type="entry name" value="WD40 REPEAT PROTEIN"/>
    <property type="match status" value="1"/>
</dbReference>
<feature type="region of interest" description="Disordered" evidence="4">
    <location>
        <begin position="1"/>
        <end position="27"/>
    </location>
</feature>
<feature type="repeat" description="WD" evidence="3">
    <location>
        <begin position="199"/>
        <end position="240"/>
    </location>
</feature>
<organism evidence="5 6">
    <name type="scientific">Coniophora puteana (strain RWD-64-598)</name>
    <name type="common">Brown rot fungus</name>
    <dbReference type="NCBI Taxonomy" id="741705"/>
    <lineage>
        <taxon>Eukaryota</taxon>
        <taxon>Fungi</taxon>
        <taxon>Dikarya</taxon>
        <taxon>Basidiomycota</taxon>
        <taxon>Agaricomycotina</taxon>
        <taxon>Agaricomycetes</taxon>
        <taxon>Agaricomycetidae</taxon>
        <taxon>Boletales</taxon>
        <taxon>Coniophorineae</taxon>
        <taxon>Coniophoraceae</taxon>
        <taxon>Coniophora</taxon>
    </lineage>
</organism>
<dbReference type="InterPro" id="IPR036322">
    <property type="entry name" value="WD40_repeat_dom_sf"/>
</dbReference>
<evidence type="ECO:0000256" key="2">
    <source>
        <dbReference type="ARBA" id="ARBA00022737"/>
    </source>
</evidence>
<feature type="repeat" description="WD" evidence="3">
    <location>
        <begin position="114"/>
        <end position="155"/>
    </location>
</feature>
<reference evidence="6" key="1">
    <citation type="journal article" date="2012" name="Science">
        <title>The Paleozoic origin of enzymatic lignin decomposition reconstructed from 31 fungal genomes.</title>
        <authorList>
            <person name="Floudas D."/>
            <person name="Binder M."/>
            <person name="Riley R."/>
            <person name="Barry K."/>
            <person name="Blanchette R.A."/>
            <person name="Henrissat B."/>
            <person name="Martinez A.T."/>
            <person name="Otillar R."/>
            <person name="Spatafora J.W."/>
            <person name="Yadav J.S."/>
            <person name="Aerts A."/>
            <person name="Benoit I."/>
            <person name="Boyd A."/>
            <person name="Carlson A."/>
            <person name="Copeland A."/>
            <person name="Coutinho P.M."/>
            <person name="de Vries R.P."/>
            <person name="Ferreira P."/>
            <person name="Findley K."/>
            <person name="Foster B."/>
            <person name="Gaskell J."/>
            <person name="Glotzer D."/>
            <person name="Gorecki P."/>
            <person name="Heitman J."/>
            <person name="Hesse C."/>
            <person name="Hori C."/>
            <person name="Igarashi K."/>
            <person name="Jurgens J.A."/>
            <person name="Kallen N."/>
            <person name="Kersten P."/>
            <person name="Kohler A."/>
            <person name="Kuees U."/>
            <person name="Kumar T.K.A."/>
            <person name="Kuo A."/>
            <person name="LaButti K."/>
            <person name="Larrondo L.F."/>
            <person name="Lindquist E."/>
            <person name="Ling A."/>
            <person name="Lombard V."/>
            <person name="Lucas S."/>
            <person name="Lundell T."/>
            <person name="Martin R."/>
            <person name="McLaughlin D.J."/>
            <person name="Morgenstern I."/>
            <person name="Morin E."/>
            <person name="Murat C."/>
            <person name="Nagy L.G."/>
            <person name="Nolan M."/>
            <person name="Ohm R.A."/>
            <person name="Patyshakuliyeva A."/>
            <person name="Rokas A."/>
            <person name="Ruiz-Duenas F.J."/>
            <person name="Sabat G."/>
            <person name="Salamov A."/>
            <person name="Samejima M."/>
            <person name="Schmutz J."/>
            <person name="Slot J.C."/>
            <person name="St John F."/>
            <person name="Stenlid J."/>
            <person name="Sun H."/>
            <person name="Sun S."/>
            <person name="Syed K."/>
            <person name="Tsang A."/>
            <person name="Wiebenga A."/>
            <person name="Young D."/>
            <person name="Pisabarro A."/>
            <person name="Eastwood D.C."/>
            <person name="Martin F."/>
            <person name="Cullen D."/>
            <person name="Grigoriev I.V."/>
            <person name="Hibbett D.S."/>
        </authorList>
    </citation>
    <scope>NUCLEOTIDE SEQUENCE [LARGE SCALE GENOMIC DNA]</scope>
    <source>
        <strain evidence="6">RWD-64-598 SS2</strain>
    </source>
</reference>
<dbReference type="InterPro" id="IPR015943">
    <property type="entry name" value="WD40/YVTN_repeat-like_dom_sf"/>
</dbReference>
<evidence type="ECO:0000313" key="5">
    <source>
        <dbReference type="EMBL" id="EIW76866.1"/>
    </source>
</evidence>
<feature type="compositionally biased region" description="Basic and acidic residues" evidence="4">
    <location>
        <begin position="748"/>
        <end position="758"/>
    </location>
</feature>
<proteinExistence type="predicted"/>
<dbReference type="InterPro" id="IPR001680">
    <property type="entry name" value="WD40_rpt"/>
</dbReference>
<dbReference type="OMA" id="WISMAHA"/>
<feature type="repeat" description="WD" evidence="3">
    <location>
        <begin position="27"/>
        <end position="68"/>
    </location>
</feature>
<dbReference type="KEGG" id="cput:CONPUDRAFT_168603"/>
<feature type="region of interest" description="Disordered" evidence="4">
    <location>
        <begin position="821"/>
        <end position="874"/>
    </location>
</feature>
<dbReference type="Proteomes" id="UP000053558">
    <property type="component" value="Unassembled WGS sequence"/>
</dbReference>
<gene>
    <name evidence="5" type="ORF">CONPUDRAFT_168603</name>
</gene>
<feature type="repeat" description="WD" evidence="3">
    <location>
        <begin position="484"/>
        <end position="525"/>
    </location>
</feature>
<sequence length="890" mass="96122">MAKPDLEPGRLSSTTNEKLEESQLRRISGHSDGITDLAYSPDGRFLASGSKDQSVRIWDAASGQQLGETMKGHTREVTSICYSSDGRFLVSDAGDGFIRNWDMQNRNRLVGQPVEAHVGYVESVAYSPNGALIASGGADRKLRLWDAHTFKLLAQSEAYTTRIFSVSWAPNGKRISAGLIDSKICTFNAESLAPAMKPFEGHKGWVKTVAYSPDGAFLASGGDDCTVRIWDAETAASAKSPFRGRKEGVDCVAWSPDGTRLVSGSRDGIVRVCDVYTGQSLFGGPFSAHRGPVLAVAFSPDGKHFASADSDSRPRIQIWDAQTGNTMMPVLSGGGDSALRQQIKSASPIASTSAPGRMCAEASVMAVQWFPDGRRFASAGLEPAVRLWDAVTGLQVGELVGNQSSINAVSISADGTKLACASDDNLLRVFNTESKELLLKPLAGHVGAVLDVKFSPDGSCLVSGGADGTVRLWDTVTGEMQHVTTAHTTPVRSLCLTSDGKKLASGGDDHAVRIWDMQTHMQLAGDLHHGACVRALCFSPDGSRLLSGLENCTAIIWDIDTGQIAFSELRAHTDCVVAVDWSSDGSKVLTASDDWTIWVWDATSGRRILGPLEGVHEAGIRAALFSPDSKLFLSGSLDHTLFMRDANTGTVLLRPETPRDLLMRRRGPNTQVAPPNIGDNTLDSKVIGIFDDRDPSRRKQEPQAQVEHPTGTSTNPRPPDPKDFWDGLHDDTVVPMKPRRQVTANKSSDIKHRDETRRPPRRSSLRLLWPQENARPKPKQKGKNKQPDAANDNVGTHAMRRIRRPFATVVSSAKDKKRVLAGADPSAAAAAVANTRTTTEEDSDSEPEHAEVPVDDLPEGRVSGAMADDDEESDNGLLDTIRYCLCFPRC</sequence>
<dbReference type="SUPFAM" id="SSF82171">
    <property type="entry name" value="DPP6 N-terminal domain-like"/>
    <property type="match status" value="1"/>
</dbReference>
<comment type="caution">
    <text evidence="5">The sequence shown here is derived from an EMBL/GenBank/DDBJ whole genome shotgun (WGS) entry which is preliminary data.</text>
</comment>
<dbReference type="AlphaFoldDB" id="A0A5M3MCV1"/>
<feature type="repeat" description="WD" evidence="3">
    <location>
        <begin position="242"/>
        <end position="283"/>
    </location>
</feature>
<feature type="compositionally biased region" description="Polar residues" evidence="4">
    <location>
        <begin position="668"/>
        <end position="683"/>
    </location>
</feature>
<feature type="compositionally biased region" description="Low complexity" evidence="4">
    <location>
        <begin position="821"/>
        <end position="837"/>
    </location>
</feature>
<evidence type="ECO:0000313" key="6">
    <source>
        <dbReference type="Proteomes" id="UP000053558"/>
    </source>
</evidence>
<evidence type="ECO:0000256" key="4">
    <source>
        <dbReference type="SAM" id="MobiDB-lite"/>
    </source>
</evidence>
<feature type="repeat" description="WD" evidence="3">
    <location>
        <begin position="442"/>
        <end position="483"/>
    </location>
</feature>
<feature type="repeat" description="WD" evidence="3">
    <location>
        <begin position="613"/>
        <end position="654"/>
    </location>
</feature>
<feature type="repeat" description="WD" evidence="3">
    <location>
        <begin position="286"/>
        <end position="316"/>
    </location>
</feature>
<keyword evidence="2" id="KW-0677">Repeat</keyword>
<name>A0A5M3MCV1_CONPW</name>
<dbReference type="CDD" id="cd00200">
    <property type="entry name" value="WD40"/>
    <property type="match status" value="2"/>
</dbReference>
<feature type="repeat" description="WD" evidence="3">
    <location>
        <begin position="569"/>
        <end position="610"/>
    </location>
</feature>
<protein>
    <submittedName>
        <fullName evidence="5">WD40 repeat-like protein</fullName>
    </submittedName>
</protein>
<dbReference type="Gene3D" id="2.130.10.10">
    <property type="entry name" value="YVTN repeat-like/Quinoprotein amine dehydrogenase"/>
    <property type="match status" value="5"/>
</dbReference>
<dbReference type="OrthoDB" id="6252103at2759"/>
<dbReference type="PANTHER" id="PTHR19848:SF8">
    <property type="entry name" value="F-BOX AND WD REPEAT DOMAIN CONTAINING 7"/>
    <property type="match status" value="1"/>
</dbReference>
<dbReference type="SMART" id="SM00320">
    <property type="entry name" value="WD40"/>
    <property type="match status" value="14"/>
</dbReference>
<feature type="region of interest" description="Disordered" evidence="4">
    <location>
        <begin position="663"/>
        <end position="797"/>
    </location>
</feature>
<feature type="repeat" description="WD" evidence="3">
    <location>
        <begin position="364"/>
        <end position="398"/>
    </location>
</feature>
<dbReference type="SUPFAM" id="SSF50978">
    <property type="entry name" value="WD40 repeat-like"/>
    <property type="match status" value="2"/>
</dbReference>